<proteinExistence type="predicted"/>
<reference evidence="1 2" key="1">
    <citation type="submission" date="2022-03" db="EMBL/GenBank/DDBJ databases">
        <title>Hymenobactersp. isolated from the air.</title>
        <authorList>
            <person name="Won M."/>
            <person name="Kwon S.-W."/>
        </authorList>
    </citation>
    <scope>NUCLEOTIDE SEQUENCE [LARGE SCALE GENOMIC DNA]</scope>
    <source>
        <strain evidence="1 2">KACC 21982</strain>
    </source>
</reference>
<keyword evidence="2" id="KW-1185">Reference proteome</keyword>
<dbReference type="RefSeq" id="WP_243802004.1">
    <property type="nucleotide sequence ID" value="NZ_CP094669.1"/>
</dbReference>
<organism evidence="1 2">
    <name type="scientific">Hymenobacter tibetensis</name>
    <dbReference type="NCBI Taxonomy" id="497967"/>
    <lineage>
        <taxon>Bacteria</taxon>
        <taxon>Pseudomonadati</taxon>
        <taxon>Bacteroidota</taxon>
        <taxon>Cytophagia</taxon>
        <taxon>Cytophagales</taxon>
        <taxon>Hymenobacteraceae</taxon>
        <taxon>Hymenobacter</taxon>
    </lineage>
</organism>
<dbReference type="EMBL" id="CP094669">
    <property type="protein sequence ID" value="UOG76797.1"/>
    <property type="molecule type" value="Genomic_DNA"/>
</dbReference>
<dbReference type="Proteomes" id="UP000831113">
    <property type="component" value="Chromosome"/>
</dbReference>
<evidence type="ECO:0000313" key="1">
    <source>
        <dbReference type="EMBL" id="UOG76797.1"/>
    </source>
</evidence>
<protein>
    <submittedName>
        <fullName evidence="1">Uncharacterized protein</fullName>
    </submittedName>
</protein>
<gene>
    <name evidence="1" type="ORF">MTX78_09380</name>
</gene>
<accession>A0ABY4D446</accession>
<name>A0ABY4D446_9BACT</name>
<evidence type="ECO:0000313" key="2">
    <source>
        <dbReference type="Proteomes" id="UP000831113"/>
    </source>
</evidence>
<sequence length="52" mass="5646">MNTSSISSSQGTEINWNVFTSVNQLFVLAHPTGFYLLSSTLNTVWTPVVGQA</sequence>